<organism evidence="2 3">
    <name type="scientific">Cloacibacterium rupense</name>
    <dbReference type="NCBI Taxonomy" id="517423"/>
    <lineage>
        <taxon>Bacteria</taxon>
        <taxon>Pseudomonadati</taxon>
        <taxon>Bacteroidota</taxon>
        <taxon>Flavobacteriia</taxon>
        <taxon>Flavobacteriales</taxon>
        <taxon>Weeksellaceae</taxon>
    </lineage>
</organism>
<reference evidence="3" key="1">
    <citation type="journal article" date="2019" name="Int. J. Syst. Evol. Microbiol.">
        <title>The Global Catalogue of Microorganisms (GCM) 10K type strain sequencing project: providing services to taxonomists for standard genome sequencing and annotation.</title>
        <authorList>
            <consortium name="The Broad Institute Genomics Platform"/>
            <consortium name="The Broad Institute Genome Sequencing Center for Infectious Disease"/>
            <person name="Wu L."/>
            <person name="Ma J."/>
        </authorList>
    </citation>
    <scope>NUCLEOTIDE SEQUENCE [LARGE SCALE GENOMIC DNA]</scope>
    <source>
        <strain evidence="3">CGMCC 1.7656</strain>
    </source>
</reference>
<evidence type="ECO:0000256" key="1">
    <source>
        <dbReference type="SAM" id="SignalP"/>
    </source>
</evidence>
<proteinExistence type="predicted"/>
<dbReference type="RefSeq" id="WP_188616514.1">
    <property type="nucleotide sequence ID" value="NZ_BMLV01000001.1"/>
</dbReference>
<dbReference type="EMBL" id="BMLV01000001">
    <property type="protein sequence ID" value="GGP02098.1"/>
    <property type="molecule type" value="Genomic_DNA"/>
</dbReference>
<evidence type="ECO:0000313" key="2">
    <source>
        <dbReference type="EMBL" id="GGP02098.1"/>
    </source>
</evidence>
<keyword evidence="1" id="KW-0732">Signal</keyword>
<feature type="chain" id="PRO_5046769093" evidence="1">
    <location>
        <begin position="20"/>
        <end position="460"/>
    </location>
</feature>
<dbReference type="Gene3D" id="2.40.160.10">
    <property type="entry name" value="Porin"/>
    <property type="match status" value="1"/>
</dbReference>
<accession>A0ABQ2NFJ0</accession>
<name>A0ABQ2NFJ0_9FLAO</name>
<feature type="signal peptide" evidence="1">
    <location>
        <begin position="1"/>
        <end position="19"/>
    </location>
</feature>
<comment type="caution">
    <text evidence="2">The sequence shown here is derived from an EMBL/GenBank/DDBJ whole genome shotgun (WGS) entry which is preliminary data.</text>
</comment>
<protein>
    <submittedName>
        <fullName evidence="2">Porin</fullName>
    </submittedName>
</protein>
<dbReference type="InterPro" id="IPR010870">
    <property type="entry name" value="Porin_O/P"/>
</dbReference>
<evidence type="ECO:0000313" key="3">
    <source>
        <dbReference type="Proteomes" id="UP000620064"/>
    </source>
</evidence>
<dbReference type="InterPro" id="IPR023614">
    <property type="entry name" value="Porin_dom_sf"/>
</dbReference>
<sequence>MKKLILSMACLGLSLTAYAQNEKDSVRYDQYGIKVDRKPLQTEERNGILVMESKDSNYKLWFDIRVHVDAATFFGQDKDYDPIGDGASIRRARFAVKGQVTPEWYGEVDVNFANGVLELKDAIVRYTGFNDWELQAGNFKENFQLTRNTSSRYQPLMERPMVANNLGPNRSVGVNAKYQKKWIFASYGVFFHAVEDSETRTYVEDNNKDYGRKEGLAHTAKVVFQPLYKSSDASLHLGAAVSRRKPSTDVDPGEYGGVRISTRNATSINRKKYLDTDVIPNVNFSLYSTYEIAGHYKGLRFESAYVQDDVHILKDAPANVNKSVKKFHGGYVMASYLLFGGKQKYDYNGAKFNQVKRGRSWGDIELAARYDYMDLNSGGVLGGSGENYTFGINYYTSKNVRFSLDYQYSNNDRYANGKGKLFVGHDVNGNPTKDPSQVVEADGKAGVDFHMVAARIQIDF</sequence>
<keyword evidence="3" id="KW-1185">Reference proteome</keyword>
<dbReference type="SUPFAM" id="SSF56935">
    <property type="entry name" value="Porins"/>
    <property type="match status" value="1"/>
</dbReference>
<dbReference type="Proteomes" id="UP000620064">
    <property type="component" value="Unassembled WGS sequence"/>
</dbReference>
<dbReference type="Pfam" id="PF07396">
    <property type="entry name" value="Porin_O_P"/>
    <property type="match status" value="1"/>
</dbReference>
<gene>
    <name evidence="2" type="ORF">GCM10010992_05120</name>
</gene>